<organism evidence="1 2">
    <name type="scientific">Ottowia testudinis</name>
    <dbReference type="NCBI Taxonomy" id="2816950"/>
    <lineage>
        <taxon>Bacteria</taxon>
        <taxon>Pseudomonadati</taxon>
        <taxon>Pseudomonadota</taxon>
        <taxon>Betaproteobacteria</taxon>
        <taxon>Burkholderiales</taxon>
        <taxon>Comamonadaceae</taxon>
        <taxon>Ottowia</taxon>
    </lineage>
</organism>
<dbReference type="InterPro" id="IPR019600">
    <property type="entry name" value="Hemin_uptake_protein_HemP"/>
</dbReference>
<protein>
    <submittedName>
        <fullName evidence="1">Hemin uptake protein HemP</fullName>
    </submittedName>
</protein>
<reference evidence="1" key="1">
    <citation type="submission" date="2021-03" db="EMBL/GenBank/DDBJ databases">
        <title>Ottowia sp. 27C isolated from the cloaca of a Giant Asian pond turtle (Heosemys grandis).</title>
        <authorList>
            <person name="Spergser J."/>
            <person name="Busse H.-J."/>
        </authorList>
    </citation>
    <scope>NUCLEOTIDE SEQUENCE</scope>
    <source>
        <strain evidence="1">27C</strain>
    </source>
</reference>
<gene>
    <name evidence="1" type="ORF">J1M35_14705</name>
</gene>
<accession>A0A975CDP2</accession>
<keyword evidence="2" id="KW-1185">Reference proteome</keyword>
<dbReference type="Pfam" id="PF10636">
    <property type="entry name" value="hemP"/>
    <property type="match status" value="1"/>
</dbReference>
<sequence length="70" mass="7800">MDISKRIKPVSVQLGHKPVSVQLGHKPNVLAGHRVSSMQLLGNRHEVEIEHEGGIYRLRLTKAGKLILTK</sequence>
<evidence type="ECO:0000313" key="1">
    <source>
        <dbReference type="EMBL" id="QTD44350.1"/>
    </source>
</evidence>
<dbReference type="Proteomes" id="UP000663903">
    <property type="component" value="Chromosome"/>
</dbReference>
<dbReference type="RefSeq" id="WP_208007914.1">
    <property type="nucleotide sequence ID" value="NZ_CP071796.1"/>
</dbReference>
<proteinExistence type="predicted"/>
<name>A0A975CDP2_9BURK</name>
<dbReference type="KEGG" id="otd:J1M35_14705"/>
<dbReference type="EMBL" id="CP071796">
    <property type="protein sequence ID" value="QTD44350.1"/>
    <property type="molecule type" value="Genomic_DNA"/>
</dbReference>
<dbReference type="Gene3D" id="2.10.70.10">
    <property type="entry name" value="Complement Module, domain 1"/>
    <property type="match status" value="1"/>
</dbReference>
<dbReference type="AlphaFoldDB" id="A0A975CDP2"/>
<evidence type="ECO:0000313" key="2">
    <source>
        <dbReference type="Proteomes" id="UP000663903"/>
    </source>
</evidence>